<keyword evidence="3" id="KW-1185">Reference proteome</keyword>
<evidence type="ECO:0000313" key="2">
    <source>
        <dbReference type="EMBL" id="KAJ1111124.1"/>
    </source>
</evidence>
<comment type="caution">
    <text evidence="2">The sequence shown here is derived from an EMBL/GenBank/DDBJ whole genome shotgun (WGS) entry which is preliminary data.</text>
</comment>
<sequence length="393" mass="44905">MEHSYNREKTSDKGISNNRGNSNSQSPKKRKTNSVDMKKDGVSEPERFASLSEASQRQRQRKLVLHIDLNNTILVSDAITQEGPSASLNTYLSTVTWGKLNQAGEWEWLSDAPSIQPPHQNAITFHTQFGRDGDFTNTNLGKKFKRIHSDHMHHLEWLDPPDKVLAVTGEDGKAYHSILPSFFHLLETLRKEDRDFSVILRTFGTDLPRVLHAVLYAMEGRHPQFPDFQKVLLHVDQTPGRICCSKKQVVLSRGAEHVSTKLDIKNVYHYFNNLEGIVGFRDNFDWWARNQFRSTGGKPFWIDPQDTCIHHIFIDDNIRLSEDDSIIHTTVFHGKDGGQSRTAPTSELYDICLVQTDLLRAIADKNYFLDCVRTCEERYTAYLAHLSQPGDAS</sequence>
<dbReference type="AlphaFoldDB" id="A0AAV7N8Z9"/>
<feature type="region of interest" description="Disordered" evidence="1">
    <location>
        <begin position="1"/>
        <end position="55"/>
    </location>
</feature>
<organism evidence="2 3">
    <name type="scientific">Pleurodeles waltl</name>
    <name type="common">Iberian ribbed newt</name>
    <dbReference type="NCBI Taxonomy" id="8319"/>
    <lineage>
        <taxon>Eukaryota</taxon>
        <taxon>Metazoa</taxon>
        <taxon>Chordata</taxon>
        <taxon>Craniata</taxon>
        <taxon>Vertebrata</taxon>
        <taxon>Euteleostomi</taxon>
        <taxon>Amphibia</taxon>
        <taxon>Batrachia</taxon>
        <taxon>Caudata</taxon>
        <taxon>Salamandroidea</taxon>
        <taxon>Salamandridae</taxon>
        <taxon>Pleurodelinae</taxon>
        <taxon>Pleurodeles</taxon>
    </lineage>
</organism>
<gene>
    <name evidence="2" type="ORF">NDU88_008462</name>
</gene>
<accession>A0AAV7N8Z9</accession>
<dbReference type="Proteomes" id="UP001066276">
    <property type="component" value="Chromosome 9"/>
</dbReference>
<proteinExistence type="predicted"/>
<evidence type="ECO:0000256" key="1">
    <source>
        <dbReference type="SAM" id="MobiDB-lite"/>
    </source>
</evidence>
<dbReference type="PANTHER" id="PTHR36960:SF1">
    <property type="entry name" value="SI:DKEY-32E6.3"/>
    <property type="match status" value="1"/>
</dbReference>
<feature type="compositionally biased region" description="Polar residues" evidence="1">
    <location>
        <begin position="13"/>
        <end position="26"/>
    </location>
</feature>
<dbReference type="EMBL" id="JANPWB010000013">
    <property type="protein sequence ID" value="KAJ1111124.1"/>
    <property type="molecule type" value="Genomic_DNA"/>
</dbReference>
<feature type="compositionally biased region" description="Basic and acidic residues" evidence="1">
    <location>
        <begin position="36"/>
        <end position="47"/>
    </location>
</feature>
<protein>
    <submittedName>
        <fullName evidence="2">Uncharacterized protein</fullName>
    </submittedName>
</protein>
<feature type="compositionally biased region" description="Basic and acidic residues" evidence="1">
    <location>
        <begin position="1"/>
        <end position="12"/>
    </location>
</feature>
<name>A0AAV7N8Z9_PLEWA</name>
<reference evidence="2" key="1">
    <citation type="journal article" date="2022" name="bioRxiv">
        <title>Sequencing and chromosome-scale assembly of the giantPleurodeles waltlgenome.</title>
        <authorList>
            <person name="Brown T."/>
            <person name="Elewa A."/>
            <person name="Iarovenko S."/>
            <person name="Subramanian E."/>
            <person name="Araus A.J."/>
            <person name="Petzold A."/>
            <person name="Susuki M."/>
            <person name="Suzuki K.-i.T."/>
            <person name="Hayashi T."/>
            <person name="Toyoda A."/>
            <person name="Oliveira C."/>
            <person name="Osipova E."/>
            <person name="Leigh N.D."/>
            <person name="Simon A."/>
            <person name="Yun M.H."/>
        </authorList>
    </citation>
    <scope>NUCLEOTIDE SEQUENCE</scope>
    <source>
        <strain evidence="2">20211129_DDA</strain>
        <tissue evidence="2">Liver</tissue>
    </source>
</reference>
<evidence type="ECO:0000313" key="3">
    <source>
        <dbReference type="Proteomes" id="UP001066276"/>
    </source>
</evidence>
<dbReference type="PANTHER" id="PTHR36960">
    <property type="entry name" value="SI:DKEY-32E6.3"/>
    <property type="match status" value="1"/>
</dbReference>